<dbReference type="Pfam" id="PF01144">
    <property type="entry name" value="CoA_trans"/>
    <property type="match status" value="1"/>
</dbReference>
<gene>
    <name evidence="3" type="ORF">GGR34_003755</name>
</gene>
<dbReference type="InterPro" id="IPR037171">
    <property type="entry name" value="NagB/RpiA_transferase-like"/>
</dbReference>
<dbReference type="InterPro" id="IPR004165">
    <property type="entry name" value="CoA_trans_fam_I"/>
</dbReference>
<accession>A0A7W6IJM8</accession>
<dbReference type="Gene3D" id="3.40.1080.10">
    <property type="entry name" value="Glutaconate Coenzyme A-transferase"/>
    <property type="match status" value="1"/>
</dbReference>
<dbReference type="PANTHER" id="PTHR13707">
    <property type="entry name" value="KETOACID-COENZYME A TRANSFERASE"/>
    <property type="match status" value="1"/>
</dbReference>
<dbReference type="EC" id="2.8.3.9" evidence="3"/>
<sequence length="233" mass="24169">MDAQSLIAKRIAQELRNGMLVNLGIGVPTLVANFVPKNTHVFFQSENGLIGTGPVPEPGMALPWLTDAGGKPVTALPGASTFDSAMSFGLIRGGHLDLTVLGGLQVDQHGRLANWMVPGKMVPGMGGAMDLVAGAKRVIVAMHHTAKGRSKIVRECSLPLTSDRPVDLVVTELAVIGFPDGRATLLETQNGVTVEEVVAATEAELTISPELSKSITSMAASGAVETPSTGEAI</sequence>
<dbReference type="PANTHER" id="PTHR13707:SF57">
    <property type="entry name" value="SUCCINYL-COA:3-KETOACID COENZYME A TRANSFERASE SUBUNIT B-RELATED"/>
    <property type="match status" value="1"/>
</dbReference>
<dbReference type="PROSITE" id="PS01274">
    <property type="entry name" value="COA_TRANSF_2"/>
    <property type="match status" value="1"/>
</dbReference>
<dbReference type="GO" id="GO:0008775">
    <property type="term" value="F:acetate CoA-transferase activity"/>
    <property type="evidence" value="ECO:0007669"/>
    <property type="project" value="UniProtKB-EC"/>
</dbReference>
<keyword evidence="4" id="KW-1185">Reference proteome</keyword>
<dbReference type="GO" id="GO:0047371">
    <property type="term" value="F:butyrate-acetoacetate CoA-transferase activity"/>
    <property type="evidence" value="ECO:0007669"/>
    <property type="project" value="UniProtKB-EC"/>
</dbReference>
<dbReference type="InterPro" id="IPR004164">
    <property type="entry name" value="CoA_transf_AS"/>
</dbReference>
<name>A0A7W6IJM8_9HYPH</name>
<evidence type="ECO:0000256" key="1">
    <source>
        <dbReference type="ARBA" id="ARBA00007047"/>
    </source>
</evidence>
<evidence type="ECO:0000313" key="3">
    <source>
        <dbReference type="EMBL" id="MBB4042070.1"/>
    </source>
</evidence>
<protein>
    <submittedName>
        <fullName evidence="3">Acetate CoA/acetoacetate CoA-transferase beta subunit</fullName>
        <ecNumber evidence="3">2.8.3.8</ecNumber>
        <ecNumber evidence="3">2.8.3.9</ecNumber>
    </submittedName>
</protein>
<dbReference type="EC" id="2.8.3.8" evidence="3"/>
<reference evidence="3 4" key="1">
    <citation type="submission" date="2020-08" db="EMBL/GenBank/DDBJ databases">
        <title>Genomic Encyclopedia of Type Strains, Phase IV (KMG-IV): sequencing the most valuable type-strain genomes for metagenomic binning, comparative biology and taxonomic classification.</title>
        <authorList>
            <person name="Goeker M."/>
        </authorList>
    </citation>
    <scope>NUCLEOTIDE SEQUENCE [LARGE SCALE GENOMIC DNA]</scope>
    <source>
        <strain evidence="3 4">DSM 15743</strain>
    </source>
</reference>
<organism evidence="3 4">
    <name type="scientific">Microvirga flocculans</name>
    <dbReference type="NCBI Taxonomy" id="217168"/>
    <lineage>
        <taxon>Bacteria</taxon>
        <taxon>Pseudomonadati</taxon>
        <taxon>Pseudomonadota</taxon>
        <taxon>Alphaproteobacteria</taxon>
        <taxon>Hyphomicrobiales</taxon>
        <taxon>Methylobacteriaceae</taxon>
        <taxon>Microvirga</taxon>
    </lineage>
</organism>
<dbReference type="AlphaFoldDB" id="A0A7W6IJM8"/>
<dbReference type="NCBIfam" id="TIGR02428">
    <property type="entry name" value="pcaJ_scoB_fam"/>
    <property type="match status" value="1"/>
</dbReference>
<dbReference type="SMART" id="SM00882">
    <property type="entry name" value="CoA_trans"/>
    <property type="match status" value="1"/>
</dbReference>
<dbReference type="SUPFAM" id="SSF100950">
    <property type="entry name" value="NagB/RpiA/CoA transferase-like"/>
    <property type="match status" value="1"/>
</dbReference>
<keyword evidence="2 3" id="KW-0808">Transferase</keyword>
<dbReference type="EMBL" id="JACIDC010000019">
    <property type="protein sequence ID" value="MBB4042070.1"/>
    <property type="molecule type" value="Genomic_DNA"/>
</dbReference>
<dbReference type="RefSeq" id="WP_027316856.1">
    <property type="nucleotide sequence ID" value="NZ_JACIDC010000019.1"/>
</dbReference>
<comment type="similarity">
    <text evidence="1">Belongs to the 3-oxoacid CoA-transferase subunit B family.</text>
</comment>
<proteinExistence type="inferred from homology"/>
<dbReference type="Proteomes" id="UP000519439">
    <property type="component" value="Unassembled WGS sequence"/>
</dbReference>
<dbReference type="InterPro" id="IPR012791">
    <property type="entry name" value="3-oxoacid_CoA-transf_B"/>
</dbReference>
<comment type="caution">
    <text evidence="3">The sequence shown here is derived from an EMBL/GenBank/DDBJ whole genome shotgun (WGS) entry which is preliminary data.</text>
</comment>
<evidence type="ECO:0000313" key="4">
    <source>
        <dbReference type="Proteomes" id="UP000519439"/>
    </source>
</evidence>
<evidence type="ECO:0000256" key="2">
    <source>
        <dbReference type="ARBA" id="ARBA00022679"/>
    </source>
</evidence>